<dbReference type="InterPro" id="IPR011817">
    <property type="entry name" value="Uridylate_kinase"/>
</dbReference>
<dbReference type="InterPro" id="IPR015963">
    <property type="entry name" value="Uridylate_kinase_bac"/>
</dbReference>
<evidence type="ECO:0000256" key="2">
    <source>
        <dbReference type="ARBA" id="ARBA00004791"/>
    </source>
</evidence>
<comment type="pathway">
    <text evidence="2 11">Pyrimidine metabolism; CTP biosynthesis via de novo pathway; UDP from UMP (UMPK route): step 1/1.</text>
</comment>
<dbReference type="EC" id="2.7.4.22" evidence="11"/>
<evidence type="ECO:0000256" key="10">
    <source>
        <dbReference type="ARBA" id="ARBA00047767"/>
    </source>
</evidence>
<keyword evidence="4 11" id="KW-0963">Cytoplasm</keyword>
<feature type="binding site" evidence="11">
    <location>
        <position position="156"/>
    </location>
    <ligand>
        <name>ATP</name>
        <dbReference type="ChEBI" id="CHEBI:30616"/>
    </ligand>
</feature>
<dbReference type="SUPFAM" id="SSF53633">
    <property type="entry name" value="Carbamate kinase-like"/>
    <property type="match status" value="1"/>
</dbReference>
<dbReference type="PANTHER" id="PTHR42833">
    <property type="entry name" value="URIDYLATE KINASE"/>
    <property type="match status" value="1"/>
</dbReference>
<dbReference type="GO" id="GO:0044210">
    <property type="term" value="P:'de novo' CTP biosynthetic process"/>
    <property type="evidence" value="ECO:0007669"/>
    <property type="project" value="UniProtKB-UniRule"/>
</dbReference>
<keyword evidence="5 11" id="KW-0808">Transferase</keyword>
<evidence type="ECO:0000256" key="6">
    <source>
        <dbReference type="ARBA" id="ARBA00022741"/>
    </source>
</evidence>
<keyword evidence="6 11" id="KW-0547">Nucleotide-binding</keyword>
<feature type="binding site" evidence="11">
    <location>
        <position position="165"/>
    </location>
    <ligand>
        <name>ATP</name>
        <dbReference type="ChEBI" id="CHEBI:30616"/>
    </ligand>
</feature>
<comment type="caution">
    <text evidence="13">The sequence shown here is derived from an EMBL/GenBank/DDBJ whole genome shotgun (WGS) entry which is preliminary data.</text>
</comment>
<evidence type="ECO:0000256" key="8">
    <source>
        <dbReference type="ARBA" id="ARBA00022840"/>
    </source>
</evidence>
<dbReference type="EMBL" id="LWAF01000004">
    <property type="protein sequence ID" value="ODN30669.1"/>
    <property type="molecule type" value="Genomic_DNA"/>
</dbReference>
<evidence type="ECO:0000256" key="3">
    <source>
        <dbReference type="ARBA" id="ARBA00007614"/>
    </source>
</evidence>
<dbReference type="FunFam" id="3.40.1160.10:FF:000001">
    <property type="entry name" value="Uridylate kinase"/>
    <property type="match status" value="1"/>
</dbReference>
<keyword evidence="14" id="KW-1185">Reference proteome</keyword>
<evidence type="ECO:0000259" key="12">
    <source>
        <dbReference type="Pfam" id="PF00696"/>
    </source>
</evidence>
<evidence type="ECO:0000256" key="11">
    <source>
        <dbReference type="HAMAP-Rule" id="MF_01220"/>
    </source>
</evidence>
<dbReference type="NCBIfam" id="TIGR02075">
    <property type="entry name" value="pyrH_bact"/>
    <property type="match status" value="1"/>
</dbReference>
<organism evidence="13 14">
    <name type="scientific">Fervidobacterium thailandense</name>
    <dbReference type="NCBI Taxonomy" id="1008305"/>
    <lineage>
        <taxon>Bacteria</taxon>
        <taxon>Thermotogati</taxon>
        <taxon>Thermotogota</taxon>
        <taxon>Thermotogae</taxon>
        <taxon>Thermotogales</taxon>
        <taxon>Fervidobacteriaceae</taxon>
        <taxon>Fervidobacterium</taxon>
    </lineage>
</organism>
<dbReference type="RefSeq" id="WP_069292846.1">
    <property type="nucleotide sequence ID" value="NZ_CP140110.1"/>
</dbReference>
<dbReference type="OrthoDB" id="9807458at2"/>
<dbReference type="PIRSF" id="PIRSF005650">
    <property type="entry name" value="Uridylate_kin"/>
    <property type="match status" value="1"/>
</dbReference>
<dbReference type="Pfam" id="PF00696">
    <property type="entry name" value="AA_kinase"/>
    <property type="match status" value="1"/>
</dbReference>
<protein>
    <recommendedName>
        <fullName evidence="11">Uridylate kinase</fullName>
        <shortName evidence="11">UK</shortName>
        <ecNumber evidence="11">2.7.4.22</ecNumber>
    </recommendedName>
    <alternativeName>
        <fullName evidence="11">Uridine monophosphate kinase</fullName>
        <shortName evidence="11">UMP kinase</shortName>
        <shortName evidence="11">UMPK</shortName>
    </alternativeName>
</protein>
<comment type="function">
    <text evidence="11">Catalyzes the reversible phosphorylation of UMP to UDP.</text>
</comment>
<evidence type="ECO:0000256" key="1">
    <source>
        <dbReference type="ARBA" id="ARBA00004496"/>
    </source>
</evidence>
<keyword evidence="7 11" id="KW-0418">Kinase</keyword>
<feature type="binding site" evidence="11">
    <location>
        <position position="162"/>
    </location>
    <ligand>
        <name>ATP</name>
        <dbReference type="ChEBI" id="CHEBI:30616"/>
    </ligand>
</feature>
<evidence type="ECO:0000256" key="4">
    <source>
        <dbReference type="ARBA" id="ARBA00022490"/>
    </source>
</evidence>
<comment type="catalytic activity">
    <reaction evidence="10 11">
        <text>UMP + ATP = UDP + ADP</text>
        <dbReference type="Rhea" id="RHEA:24400"/>
        <dbReference type="ChEBI" id="CHEBI:30616"/>
        <dbReference type="ChEBI" id="CHEBI:57865"/>
        <dbReference type="ChEBI" id="CHEBI:58223"/>
        <dbReference type="ChEBI" id="CHEBI:456216"/>
        <dbReference type="EC" id="2.7.4.22"/>
    </reaction>
</comment>
<comment type="activity regulation">
    <text evidence="11">Inhibited by UTP.</text>
</comment>
<keyword evidence="8 11" id="KW-0067">ATP-binding</keyword>
<evidence type="ECO:0000256" key="9">
    <source>
        <dbReference type="ARBA" id="ARBA00022975"/>
    </source>
</evidence>
<comment type="similarity">
    <text evidence="3 11">Belongs to the UMP kinase family.</text>
</comment>
<dbReference type="HAMAP" id="MF_01220_B">
    <property type="entry name" value="PyrH_B"/>
    <property type="match status" value="1"/>
</dbReference>
<feature type="binding site" evidence="11">
    <location>
        <position position="68"/>
    </location>
    <ligand>
        <name>UMP</name>
        <dbReference type="ChEBI" id="CHEBI:57865"/>
    </ligand>
</feature>
<dbReference type="GO" id="GO:0033862">
    <property type="term" value="F:UMP kinase activity"/>
    <property type="evidence" value="ECO:0007669"/>
    <property type="project" value="UniProtKB-EC"/>
</dbReference>
<dbReference type="CDD" id="cd04254">
    <property type="entry name" value="AAK_UMPK-PyrH-Ec"/>
    <property type="match status" value="1"/>
</dbReference>
<dbReference type="UniPathway" id="UPA00159">
    <property type="reaction ID" value="UER00275"/>
</dbReference>
<dbReference type="GO" id="GO:0006225">
    <property type="term" value="P:UDP biosynthetic process"/>
    <property type="evidence" value="ECO:0007669"/>
    <property type="project" value="TreeGrafter"/>
</dbReference>
<feature type="domain" description="Aspartate/glutamate/uridylate kinase" evidence="12">
    <location>
        <begin position="3"/>
        <end position="210"/>
    </location>
</feature>
<gene>
    <name evidence="11 13" type="primary">pyrH</name>
    <name evidence="13" type="ORF">A4H02_03795</name>
</gene>
<dbReference type="InterPro" id="IPR036393">
    <property type="entry name" value="AceGlu_kinase-like_sf"/>
</dbReference>
<reference evidence="14" key="1">
    <citation type="submission" date="2016-04" db="EMBL/GenBank/DDBJ databases">
        <title>The genome sequence project of a novel Fervidobacterium isolate from a hot spring in Thailand.</title>
        <authorList>
            <person name="Gonzalez J.M."/>
            <person name="Cuecas A."/>
            <person name="Kanoksilapatham W."/>
        </authorList>
    </citation>
    <scope>NUCLEOTIDE SEQUENCE [LARGE SCALE GENOMIC DNA]</scope>
    <source>
        <strain evidence="14">FC2004</strain>
    </source>
</reference>
<evidence type="ECO:0000256" key="5">
    <source>
        <dbReference type="ARBA" id="ARBA00022679"/>
    </source>
</evidence>
<dbReference type="InterPro" id="IPR001048">
    <property type="entry name" value="Asp/Glu/Uridylate_kinase"/>
</dbReference>
<name>A0A1E3G381_9BACT</name>
<dbReference type="AlphaFoldDB" id="A0A1E3G381"/>
<comment type="subcellular location">
    <subcellularLocation>
        <location evidence="1 11">Cytoplasm</location>
    </subcellularLocation>
</comment>
<feature type="binding site" evidence="11">
    <location>
        <position position="55"/>
    </location>
    <ligand>
        <name>ATP</name>
        <dbReference type="ChEBI" id="CHEBI:30616"/>
    </ligand>
</feature>
<comment type="caution">
    <text evidence="11">Lacks conserved residue(s) required for the propagation of feature annotation.</text>
</comment>
<sequence>MYKRVLLKLSGEVLSGESQKGFSEEHVRYLIDEVKKVSEYGVKLGIVIGAGNLFRGRDFEGLRPTISDQIGMLGTVINALYLKDRFEDAGIKTVVVSQIVTLPSVKLINYDDIDLYFDAGYVVIFAGGTSNPFFTTDTGAALRAVEMKAELLIKGTKVSGIYDKDPKIHNDAVKYNVITYDEAISKNLKIMDTEAFSICKRYNMKILVMNFFENDNLLRAIKGENVGTLVVPTLSSTM</sequence>
<feature type="binding site" evidence="11">
    <location>
        <begin position="8"/>
        <end position="11"/>
    </location>
    <ligand>
        <name>ATP</name>
        <dbReference type="ChEBI" id="CHEBI:30616"/>
    </ligand>
</feature>
<evidence type="ECO:0000313" key="13">
    <source>
        <dbReference type="EMBL" id="ODN30669.1"/>
    </source>
</evidence>
<dbReference type="GO" id="GO:0005737">
    <property type="term" value="C:cytoplasm"/>
    <property type="evidence" value="ECO:0007669"/>
    <property type="project" value="UniProtKB-SubCell"/>
</dbReference>
<dbReference type="STRING" id="1008305.A4H02_03795"/>
<feature type="binding site" evidence="11">
    <location>
        <position position="51"/>
    </location>
    <ligand>
        <name>ATP</name>
        <dbReference type="ChEBI" id="CHEBI:30616"/>
    </ligand>
</feature>
<feature type="binding site" evidence="11">
    <location>
        <begin position="129"/>
        <end position="136"/>
    </location>
    <ligand>
        <name>UMP</name>
        <dbReference type="ChEBI" id="CHEBI:57865"/>
    </ligand>
</feature>
<dbReference type="GO" id="GO:0005524">
    <property type="term" value="F:ATP binding"/>
    <property type="evidence" value="ECO:0007669"/>
    <property type="project" value="UniProtKB-KW"/>
</dbReference>
<evidence type="ECO:0000313" key="14">
    <source>
        <dbReference type="Proteomes" id="UP000094570"/>
    </source>
</evidence>
<comment type="subunit">
    <text evidence="11">Homohexamer.</text>
</comment>
<dbReference type="Proteomes" id="UP000094570">
    <property type="component" value="Unassembled WGS sequence"/>
</dbReference>
<dbReference type="PANTHER" id="PTHR42833:SF4">
    <property type="entry name" value="URIDYLATE KINASE PUMPKIN, CHLOROPLASTIC"/>
    <property type="match status" value="1"/>
</dbReference>
<dbReference type="Gene3D" id="3.40.1160.10">
    <property type="entry name" value="Acetylglutamate kinase-like"/>
    <property type="match status" value="1"/>
</dbReference>
<proteinExistence type="inferred from homology"/>
<evidence type="ECO:0000256" key="7">
    <source>
        <dbReference type="ARBA" id="ARBA00022777"/>
    </source>
</evidence>
<accession>A0A1E3G381</accession>
<keyword evidence="9 11" id="KW-0665">Pyrimidine biosynthesis</keyword>